<accession>A0ACC3A912</accession>
<organism evidence="1 2">
    <name type="scientific">Neophaeococcomyces mojaviensis</name>
    <dbReference type="NCBI Taxonomy" id="3383035"/>
    <lineage>
        <taxon>Eukaryota</taxon>
        <taxon>Fungi</taxon>
        <taxon>Dikarya</taxon>
        <taxon>Ascomycota</taxon>
        <taxon>Pezizomycotina</taxon>
        <taxon>Eurotiomycetes</taxon>
        <taxon>Chaetothyriomycetidae</taxon>
        <taxon>Chaetothyriales</taxon>
        <taxon>Chaetothyriales incertae sedis</taxon>
        <taxon>Neophaeococcomyces</taxon>
    </lineage>
</organism>
<evidence type="ECO:0000313" key="1">
    <source>
        <dbReference type="EMBL" id="KAJ9657509.1"/>
    </source>
</evidence>
<keyword evidence="2" id="KW-1185">Reference proteome</keyword>
<reference evidence="1" key="1">
    <citation type="submission" date="2022-10" db="EMBL/GenBank/DDBJ databases">
        <title>Culturing micro-colonial fungi from biological soil crusts in the Mojave desert and describing Neophaeococcomyces mojavensis, and introducing the new genera and species Taxawa tesnikishii.</title>
        <authorList>
            <person name="Kurbessoian T."/>
            <person name="Stajich J.E."/>
        </authorList>
    </citation>
    <scope>NUCLEOTIDE SEQUENCE</scope>
    <source>
        <strain evidence="1">JES_112</strain>
    </source>
</reference>
<evidence type="ECO:0000313" key="2">
    <source>
        <dbReference type="Proteomes" id="UP001172386"/>
    </source>
</evidence>
<proteinExistence type="predicted"/>
<gene>
    <name evidence="1" type="ORF">H2198_004270</name>
</gene>
<name>A0ACC3A912_9EURO</name>
<dbReference type="Proteomes" id="UP001172386">
    <property type="component" value="Unassembled WGS sequence"/>
</dbReference>
<comment type="caution">
    <text evidence="1">The sequence shown here is derived from an EMBL/GenBank/DDBJ whole genome shotgun (WGS) entry which is preliminary data.</text>
</comment>
<dbReference type="EMBL" id="JAPDRQ010000063">
    <property type="protein sequence ID" value="KAJ9657509.1"/>
    <property type="molecule type" value="Genomic_DNA"/>
</dbReference>
<sequence length="456" mass="49858">MAFSAKDAEVKPERPSSNTATETSDHSIVNEQPVEKSIDVRGEQNVATNQAKENELEPPPNGGLVAWMQVVGSFFLFFNCWGTVNSFGVFQTYYENNPYWVESPSNISWIGSVQAFLLLMVGVITGPVYDKGYFRSLIVLGTFLVPFGFMMTSLCRQYWQVVIAQGIVVGLGNGCLFVPSVAILPQYFSTKKALANGLAAAGSSVGGIVYPIAFRRLQQTIGFGWATRVIGFIAFATLLFSIAIMKQRVMPKQKRKLYDMDAFKETPYTLYCIGMFLAFASFYGPIYYIQPYAIETGLTDTRFGFYLLPILNAVSVPGRIIPNFLGDYVGPMNVLIPASFMSGVMALVWIGVHTFDGIITFACFFGFFSGAFVSIAPVAVVVLTPDLRKIGTRMGQSFFVCSFGLLIGTPVSGVILSSTGKWLGVQLFSGILLIATASAFMAARICKVGWKIKVKA</sequence>
<protein>
    <submittedName>
        <fullName evidence="1">Uncharacterized protein</fullName>
    </submittedName>
</protein>